<dbReference type="AlphaFoldDB" id="A0A090L7K0"/>
<keyword evidence="6" id="KW-0164">Citrullination</keyword>
<evidence type="ECO:0000256" key="1">
    <source>
        <dbReference type="ARBA" id="ARBA00004286"/>
    </source>
</evidence>
<protein>
    <recommendedName>
        <fullName evidence="3">Coiled-coil domain-containing protein 86</fullName>
    </recommendedName>
</protein>
<proteinExistence type="predicted"/>
<sequence>MDCEQVVPSSTTKQEESTNAAPQGKAKSGKWWKPEVKRFTSVIIKSKGAKKTWEKKLEQRKQLEIAKKLQQNMRDQVAEKKRMERERLEEKKRRYEENTKKNEIVQVVKNTEKLRRMKKKDLRKLAKRDIN</sequence>
<evidence type="ECO:0000256" key="3">
    <source>
        <dbReference type="ARBA" id="ARBA00016738"/>
    </source>
</evidence>
<dbReference type="Proteomes" id="UP000035682">
    <property type="component" value="Unplaced"/>
</dbReference>
<reference evidence="13" key="2">
    <citation type="submission" date="2020-12" db="UniProtKB">
        <authorList>
            <consortium name="WormBaseParasite"/>
        </authorList>
    </citation>
    <scope>IDENTIFICATION</scope>
</reference>
<feature type="region of interest" description="Disordered" evidence="10">
    <location>
        <begin position="1"/>
        <end position="31"/>
    </location>
</feature>
<evidence type="ECO:0000256" key="9">
    <source>
        <dbReference type="ARBA" id="ARBA00093307"/>
    </source>
</evidence>
<evidence type="ECO:0000313" key="11">
    <source>
        <dbReference type="EMBL" id="CEF65751.1"/>
    </source>
</evidence>
<dbReference type="InterPro" id="IPR026570">
    <property type="entry name" value="CCDC86"/>
</dbReference>
<reference evidence="11 12" key="1">
    <citation type="submission" date="2014-09" db="EMBL/GenBank/DDBJ databases">
        <authorList>
            <person name="Martin A.A."/>
        </authorList>
    </citation>
    <scope>NUCLEOTIDE SEQUENCE</scope>
    <source>
        <strain evidence="12">ED321</strain>
        <strain evidence="11">ED321 Heterogonic</strain>
    </source>
</reference>
<dbReference type="GeneID" id="36378115"/>
<dbReference type="PANTHER" id="PTHR13557:SF1">
    <property type="entry name" value="COILED-COIL DOMAIN-CONTAINING PROTEIN 86"/>
    <property type="match status" value="1"/>
</dbReference>
<dbReference type="GO" id="GO:0005694">
    <property type="term" value="C:chromosome"/>
    <property type="evidence" value="ECO:0007669"/>
    <property type="project" value="UniProtKB-SubCell"/>
</dbReference>
<dbReference type="PANTHER" id="PTHR13557">
    <property type="entry name" value="COILED-COIL DOMAIN-CONTAINING PROTEIN 86"/>
    <property type="match status" value="1"/>
</dbReference>
<evidence type="ECO:0000313" key="13">
    <source>
        <dbReference type="WBParaSite" id="SRAE_2000042700.1"/>
    </source>
</evidence>
<dbReference type="EMBL" id="LN609529">
    <property type="protein sequence ID" value="CEF65751.1"/>
    <property type="molecule type" value="Genomic_DNA"/>
</dbReference>
<evidence type="ECO:0000256" key="5">
    <source>
        <dbReference type="ARBA" id="ARBA00022553"/>
    </source>
</evidence>
<comment type="function">
    <text evidence="9">Required for proper chromosome segregation during mitosis and error-free mitotic progression.</text>
</comment>
<comment type="subcellular location">
    <subcellularLocation>
        <location evidence="1">Chromosome</location>
    </subcellularLocation>
    <subcellularLocation>
        <location evidence="2">Nucleus</location>
        <location evidence="2">Nucleolus</location>
    </subcellularLocation>
</comment>
<gene>
    <name evidence="11 13 14" type="ORF">SRAE_2000042700</name>
</gene>
<dbReference type="OMA" id="MIQKRDT"/>
<evidence type="ECO:0000313" key="12">
    <source>
        <dbReference type="Proteomes" id="UP000035682"/>
    </source>
</evidence>
<evidence type="ECO:0000256" key="10">
    <source>
        <dbReference type="SAM" id="MobiDB-lite"/>
    </source>
</evidence>
<evidence type="ECO:0000256" key="4">
    <source>
        <dbReference type="ARBA" id="ARBA00022454"/>
    </source>
</evidence>
<evidence type="ECO:0000313" key="14">
    <source>
        <dbReference type="WormBase" id="SRAE_2000042700"/>
    </source>
</evidence>
<keyword evidence="7" id="KW-0175">Coiled coil</keyword>
<evidence type="ECO:0000256" key="7">
    <source>
        <dbReference type="ARBA" id="ARBA00023054"/>
    </source>
</evidence>
<evidence type="ECO:0000256" key="6">
    <source>
        <dbReference type="ARBA" id="ARBA00022934"/>
    </source>
</evidence>
<dbReference type="OrthoDB" id="277961at2759"/>
<keyword evidence="4" id="KW-0158">Chromosome</keyword>
<dbReference type="WormBase" id="SRAE_2000042700">
    <property type="protein sequence ID" value="SRP03550"/>
    <property type="gene ID" value="WBGene00260621"/>
</dbReference>
<keyword evidence="5" id="KW-0597">Phosphoprotein</keyword>
<organism evidence="11">
    <name type="scientific">Strongyloides ratti</name>
    <name type="common">Parasitic roundworm</name>
    <dbReference type="NCBI Taxonomy" id="34506"/>
    <lineage>
        <taxon>Eukaryota</taxon>
        <taxon>Metazoa</taxon>
        <taxon>Ecdysozoa</taxon>
        <taxon>Nematoda</taxon>
        <taxon>Chromadorea</taxon>
        <taxon>Rhabditida</taxon>
        <taxon>Tylenchina</taxon>
        <taxon>Panagrolaimomorpha</taxon>
        <taxon>Strongyloidoidea</taxon>
        <taxon>Strongyloididae</taxon>
        <taxon>Strongyloides</taxon>
    </lineage>
</organism>
<dbReference type="CTD" id="36378115"/>
<feature type="compositionally biased region" description="Polar residues" evidence="10">
    <location>
        <begin position="7"/>
        <end position="21"/>
    </location>
</feature>
<keyword evidence="12" id="KW-1185">Reference proteome</keyword>
<accession>A0A090L7K0</accession>
<dbReference type="STRING" id="34506.A0A090L7K0"/>
<dbReference type="RefSeq" id="XP_024504951.1">
    <property type="nucleotide sequence ID" value="XM_024651256.1"/>
</dbReference>
<evidence type="ECO:0000256" key="8">
    <source>
        <dbReference type="ARBA" id="ARBA00023242"/>
    </source>
</evidence>
<dbReference type="WBParaSite" id="SRAE_2000042700.1">
    <property type="protein sequence ID" value="SRAE_2000042700.1"/>
    <property type="gene ID" value="WBGene00260621"/>
</dbReference>
<keyword evidence="8" id="KW-0539">Nucleus</keyword>
<name>A0A090L7K0_STRRB</name>
<dbReference type="GO" id="GO:0005730">
    <property type="term" value="C:nucleolus"/>
    <property type="evidence" value="ECO:0007669"/>
    <property type="project" value="UniProtKB-SubCell"/>
</dbReference>
<feature type="region of interest" description="Disordered" evidence="10">
    <location>
        <begin position="71"/>
        <end position="94"/>
    </location>
</feature>
<feature type="compositionally biased region" description="Basic and acidic residues" evidence="10">
    <location>
        <begin position="76"/>
        <end position="94"/>
    </location>
</feature>
<evidence type="ECO:0000256" key="2">
    <source>
        <dbReference type="ARBA" id="ARBA00004604"/>
    </source>
</evidence>